<comment type="caution">
    <text evidence="1">The sequence shown here is derived from an EMBL/GenBank/DDBJ whole genome shotgun (WGS) entry which is preliminary data.</text>
</comment>
<dbReference type="Proteomes" id="UP000092600">
    <property type="component" value="Unassembled WGS sequence"/>
</dbReference>
<organism evidence="1 2">
    <name type="scientific">Ananas comosus</name>
    <name type="common">Pineapple</name>
    <name type="synonym">Ananas ananas</name>
    <dbReference type="NCBI Taxonomy" id="4615"/>
    <lineage>
        <taxon>Eukaryota</taxon>
        <taxon>Viridiplantae</taxon>
        <taxon>Streptophyta</taxon>
        <taxon>Embryophyta</taxon>
        <taxon>Tracheophyta</taxon>
        <taxon>Spermatophyta</taxon>
        <taxon>Magnoliopsida</taxon>
        <taxon>Liliopsida</taxon>
        <taxon>Poales</taxon>
        <taxon>Bromeliaceae</taxon>
        <taxon>Bromelioideae</taxon>
        <taxon>Ananas</taxon>
    </lineage>
</organism>
<protein>
    <submittedName>
        <fullName evidence="1">Uncharacterized protein</fullName>
    </submittedName>
</protein>
<name>A0A199V728_ANACO</name>
<proteinExistence type="predicted"/>
<accession>A0A199V728</accession>
<gene>
    <name evidence="1" type="ORF">ACMD2_23510</name>
</gene>
<evidence type="ECO:0000313" key="1">
    <source>
        <dbReference type="EMBL" id="OAY72887.1"/>
    </source>
</evidence>
<sequence length="11" mass="1248">ILHTIVLINVI</sequence>
<dbReference type="EMBL" id="LSRQ01002935">
    <property type="protein sequence ID" value="OAY72887.1"/>
    <property type="molecule type" value="Genomic_DNA"/>
</dbReference>
<feature type="non-terminal residue" evidence="1">
    <location>
        <position position="1"/>
    </location>
</feature>
<evidence type="ECO:0000313" key="2">
    <source>
        <dbReference type="Proteomes" id="UP000092600"/>
    </source>
</evidence>
<reference evidence="1 2" key="1">
    <citation type="journal article" date="2016" name="DNA Res.">
        <title>The draft genome of MD-2 pineapple using hybrid error correction of long reads.</title>
        <authorList>
            <person name="Redwan R.M."/>
            <person name="Saidin A."/>
            <person name="Kumar S.V."/>
        </authorList>
    </citation>
    <scope>NUCLEOTIDE SEQUENCE [LARGE SCALE GENOMIC DNA]</scope>
    <source>
        <strain evidence="2">cv. MD2</strain>
        <tissue evidence="1">Leaf</tissue>
    </source>
</reference>